<reference evidence="6 7" key="1">
    <citation type="journal article" date="2016" name="Proc. Natl. Acad. Sci. U.S.A.">
        <title>Comparative genomics of biotechnologically important yeasts.</title>
        <authorList>
            <person name="Riley R."/>
            <person name="Haridas S."/>
            <person name="Wolfe K.H."/>
            <person name="Lopes M.R."/>
            <person name="Hittinger C.T."/>
            <person name="Goeker M."/>
            <person name="Salamov A.A."/>
            <person name="Wisecaver J.H."/>
            <person name="Long T.M."/>
            <person name="Calvey C.H."/>
            <person name="Aerts A.L."/>
            <person name="Barry K.W."/>
            <person name="Choi C."/>
            <person name="Clum A."/>
            <person name="Coughlan A.Y."/>
            <person name="Deshpande S."/>
            <person name="Douglass A.P."/>
            <person name="Hanson S.J."/>
            <person name="Klenk H.-P."/>
            <person name="LaButti K.M."/>
            <person name="Lapidus A."/>
            <person name="Lindquist E.A."/>
            <person name="Lipzen A.M."/>
            <person name="Meier-Kolthoff J.P."/>
            <person name="Ohm R.A."/>
            <person name="Otillar R.P."/>
            <person name="Pangilinan J.L."/>
            <person name="Peng Y."/>
            <person name="Rokas A."/>
            <person name="Rosa C.A."/>
            <person name="Scheuner C."/>
            <person name="Sibirny A.A."/>
            <person name="Slot J.C."/>
            <person name="Stielow J.B."/>
            <person name="Sun H."/>
            <person name="Kurtzman C.P."/>
            <person name="Blackwell M."/>
            <person name="Grigoriev I.V."/>
            <person name="Jeffries T.W."/>
        </authorList>
    </citation>
    <scope>NUCLEOTIDE SEQUENCE [LARGE SCALE GENOMIC DNA]</scope>
    <source>
        <strain evidence="7">ATCC 58044 / CBS 1984 / NCYC 433 / NRRL Y-366-8</strain>
    </source>
</reference>
<evidence type="ECO:0000256" key="2">
    <source>
        <dbReference type="ARBA" id="ARBA00022980"/>
    </source>
</evidence>
<dbReference type="GO" id="GO:0000028">
    <property type="term" value="P:ribosomal small subunit assembly"/>
    <property type="evidence" value="ECO:0007669"/>
    <property type="project" value="EnsemblFungi"/>
</dbReference>
<dbReference type="Proteomes" id="UP000094112">
    <property type="component" value="Unassembled WGS sequence"/>
</dbReference>
<dbReference type="PANTHER" id="PTHR11843">
    <property type="entry name" value="40S RIBOSOMAL PROTEIN S12"/>
    <property type="match status" value="1"/>
</dbReference>
<dbReference type="FunFam" id="3.30.1330.30:FF:000019">
    <property type="entry name" value="40S ribosomal protein S12"/>
    <property type="match status" value="1"/>
</dbReference>
<dbReference type="PROSITE" id="PS01189">
    <property type="entry name" value="RIBOSOMAL_S12E"/>
    <property type="match status" value="1"/>
</dbReference>
<dbReference type="OrthoDB" id="10249311at2759"/>
<dbReference type="SUPFAM" id="SSF55315">
    <property type="entry name" value="L30e-like"/>
    <property type="match status" value="1"/>
</dbReference>
<dbReference type="GO" id="GO:0003735">
    <property type="term" value="F:structural constituent of ribosome"/>
    <property type="evidence" value="ECO:0007669"/>
    <property type="project" value="EnsemblFungi"/>
</dbReference>
<evidence type="ECO:0000256" key="4">
    <source>
        <dbReference type="RuleBase" id="RU000670"/>
    </source>
</evidence>
<sequence>MSDTEQVEQVEEVVVEEQAGSITIEDALKSVLRTALIHDGLARGLRESSKALSRGEGQLAVLCESVTEASIVTLVEALCNEPEEKIPLIKVSDAKLLGEWAGLGKIDREGNARKVVGASVVVIKNWGADSEERNILLEHFANQ</sequence>
<name>A0A1E3P8F4_WICAA</name>
<dbReference type="PRINTS" id="PR00972">
    <property type="entry name" value="RIBSOMALS12E"/>
</dbReference>
<gene>
    <name evidence="6" type="ORF">WICANDRAFT_59675</name>
</gene>
<protein>
    <recommendedName>
        <fullName evidence="4">40S ribosomal protein S12</fullName>
    </recommendedName>
</protein>
<dbReference type="GeneID" id="30200102"/>
<keyword evidence="3 4" id="KW-0687">Ribonucleoprotein</keyword>
<evidence type="ECO:0000256" key="1">
    <source>
        <dbReference type="ARBA" id="ARBA00005824"/>
    </source>
</evidence>
<dbReference type="InterPro" id="IPR004038">
    <property type="entry name" value="Ribosomal_eL8/eL30/eS12/Gad45"/>
</dbReference>
<dbReference type="AlphaFoldDB" id="A0A1E3P8F4"/>
<dbReference type="GO" id="GO:0022627">
    <property type="term" value="C:cytosolic small ribosomal subunit"/>
    <property type="evidence" value="ECO:0007669"/>
    <property type="project" value="EnsemblFungi"/>
</dbReference>
<dbReference type="Gene3D" id="3.30.1330.30">
    <property type="match status" value="1"/>
</dbReference>
<dbReference type="STRING" id="683960.A0A1E3P8F4"/>
<dbReference type="InterPro" id="IPR029064">
    <property type="entry name" value="Ribosomal_eL30-like_sf"/>
</dbReference>
<dbReference type="RefSeq" id="XP_019040797.1">
    <property type="nucleotide sequence ID" value="XM_019182856.1"/>
</dbReference>
<dbReference type="EMBL" id="KV454208">
    <property type="protein sequence ID" value="ODQ61590.1"/>
    <property type="molecule type" value="Genomic_DNA"/>
</dbReference>
<proteinExistence type="inferred from homology"/>
<evidence type="ECO:0000256" key="3">
    <source>
        <dbReference type="ARBA" id="ARBA00023274"/>
    </source>
</evidence>
<dbReference type="Pfam" id="PF01248">
    <property type="entry name" value="Ribosomal_L7Ae"/>
    <property type="match status" value="1"/>
</dbReference>
<organism evidence="6 7">
    <name type="scientific">Wickerhamomyces anomalus (strain ATCC 58044 / CBS 1984 / NCYC 433 / NRRL Y-366-8)</name>
    <name type="common">Yeast</name>
    <name type="synonym">Hansenula anomala</name>
    <dbReference type="NCBI Taxonomy" id="683960"/>
    <lineage>
        <taxon>Eukaryota</taxon>
        <taxon>Fungi</taxon>
        <taxon>Dikarya</taxon>
        <taxon>Ascomycota</taxon>
        <taxon>Saccharomycotina</taxon>
        <taxon>Saccharomycetes</taxon>
        <taxon>Phaffomycetales</taxon>
        <taxon>Wickerhamomycetaceae</taxon>
        <taxon>Wickerhamomyces</taxon>
    </lineage>
</organism>
<dbReference type="GO" id="GO:1990145">
    <property type="term" value="P:maintenance of translational fidelity"/>
    <property type="evidence" value="ECO:0007669"/>
    <property type="project" value="EnsemblFungi"/>
</dbReference>
<dbReference type="GO" id="GO:0030490">
    <property type="term" value="P:maturation of SSU-rRNA"/>
    <property type="evidence" value="ECO:0007669"/>
    <property type="project" value="EnsemblFungi"/>
</dbReference>
<feature type="domain" description="Ribosomal protein eL8/eL30/eS12/Gadd45" evidence="5">
    <location>
        <begin position="26"/>
        <end position="122"/>
    </location>
</feature>
<evidence type="ECO:0000313" key="6">
    <source>
        <dbReference type="EMBL" id="ODQ61590.1"/>
    </source>
</evidence>
<evidence type="ECO:0000313" key="7">
    <source>
        <dbReference type="Proteomes" id="UP000094112"/>
    </source>
</evidence>
<dbReference type="InterPro" id="IPR047860">
    <property type="entry name" value="Ribosomal_eS12_CS"/>
</dbReference>
<comment type="similarity">
    <text evidence="1 4">Belongs to the eukaryotic ribosomal protein eS12 family.</text>
</comment>
<accession>A0A1E3P8F4</accession>
<evidence type="ECO:0000259" key="5">
    <source>
        <dbReference type="Pfam" id="PF01248"/>
    </source>
</evidence>
<keyword evidence="2 4" id="KW-0689">Ribosomal protein</keyword>
<dbReference type="InterPro" id="IPR000530">
    <property type="entry name" value="Ribosomal_eS12"/>
</dbReference>
<keyword evidence="7" id="KW-1185">Reference proteome</keyword>